<dbReference type="GO" id="GO:0006099">
    <property type="term" value="P:tricarboxylic acid cycle"/>
    <property type="evidence" value="ECO:0007669"/>
    <property type="project" value="UniProtKB-UniRule"/>
</dbReference>
<dbReference type="STRING" id="1236220.SAMN04488112_1119"/>
<dbReference type="PANTHER" id="PTHR43416">
    <property type="entry name" value="DIHYDROLIPOYLLYSINE-RESIDUE SUCCINYLTRANSFERASE COMPONENT OF 2-OXOGLUTARATE DEHYDROGENASE COMPLEX, MITOCHONDRIAL-RELATED"/>
    <property type="match status" value="1"/>
</dbReference>
<dbReference type="Proteomes" id="UP000199387">
    <property type="component" value="Unassembled WGS sequence"/>
</dbReference>
<evidence type="ECO:0000256" key="1">
    <source>
        <dbReference type="ARBA" id="ARBA00004052"/>
    </source>
</evidence>
<dbReference type="Pfam" id="PF00198">
    <property type="entry name" value="2-oxoacid_dh"/>
    <property type="match status" value="1"/>
</dbReference>
<dbReference type="RefSeq" id="WP_091570108.1">
    <property type="nucleotide sequence ID" value="NZ_FMZA01000011.1"/>
</dbReference>
<dbReference type="Gene3D" id="2.40.50.100">
    <property type="match status" value="1"/>
</dbReference>
<dbReference type="GO" id="GO:0045252">
    <property type="term" value="C:oxoglutarate dehydrogenase complex"/>
    <property type="evidence" value="ECO:0007669"/>
    <property type="project" value="UniProtKB-UniRule"/>
</dbReference>
<proteinExistence type="inferred from homology"/>
<keyword evidence="8 12" id="KW-0808">Transferase</keyword>
<dbReference type="EMBL" id="FMZA01000011">
    <property type="protein sequence ID" value="SDC59579.1"/>
    <property type="molecule type" value="Genomic_DNA"/>
</dbReference>
<evidence type="ECO:0000256" key="5">
    <source>
        <dbReference type="ARBA" id="ARBA00012945"/>
    </source>
</evidence>
<dbReference type="FunFam" id="3.30.559.10:FF:000007">
    <property type="entry name" value="Dihydrolipoamide acetyltransferase component of pyruvate dehydrogenase complex"/>
    <property type="match status" value="1"/>
</dbReference>
<accession>A0A1G6MVL9</accession>
<evidence type="ECO:0000256" key="8">
    <source>
        <dbReference type="ARBA" id="ARBA00022679"/>
    </source>
</evidence>
<keyword evidence="9 12" id="KW-0450">Lipoyl</keyword>
<dbReference type="InterPro" id="IPR006255">
    <property type="entry name" value="SucB"/>
</dbReference>
<dbReference type="InterPro" id="IPR000089">
    <property type="entry name" value="Biotin_lipoyl"/>
</dbReference>
<keyword evidence="17" id="KW-1185">Reference proteome</keyword>
<evidence type="ECO:0000256" key="12">
    <source>
        <dbReference type="RuleBase" id="RU361138"/>
    </source>
</evidence>
<dbReference type="UniPathway" id="UPA00868">
    <property type="reaction ID" value="UER00840"/>
</dbReference>
<dbReference type="InterPro" id="IPR004167">
    <property type="entry name" value="PSBD"/>
</dbReference>
<comment type="subunit">
    <text evidence="4">Forms a 24-polypeptide structural core with octahedral symmetry. Part of the 2-oxoglutarate dehydrogenase (OGDH) complex composed of E1 (2-oxoglutarate dehydrogenase), E2 (dihydrolipoamide succinyltransferase) and E3 (dihydrolipoamide dehydrogenase); the complex contains multiple copies of the three enzymatic components (E1, E2 and E3).</text>
</comment>
<comment type="cofactor">
    <cofactor evidence="12">
        <name>(R)-lipoate</name>
        <dbReference type="ChEBI" id="CHEBI:83088"/>
    </cofactor>
    <text evidence="12">Binds 1 lipoyl cofactor covalently.</text>
</comment>
<comment type="catalytic activity">
    <reaction evidence="11 12">
        <text>N(6)-[(R)-dihydrolipoyl]-L-lysyl-[protein] + succinyl-CoA = N(6)-[(R)-S(8)-succinyldihydrolipoyl]-L-lysyl-[protein] + CoA</text>
        <dbReference type="Rhea" id="RHEA:15213"/>
        <dbReference type="Rhea" id="RHEA-COMP:10475"/>
        <dbReference type="Rhea" id="RHEA-COMP:20092"/>
        <dbReference type="ChEBI" id="CHEBI:57287"/>
        <dbReference type="ChEBI" id="CHEBI:57292"/>
        <dbReference type="ChEBI" id="CHEBI:83100"/>
        <dbReference type="ChEBI" id="CHEBI:83120"/>
        <dbReference type="EC" id="2.3.1.61"/>
    </reaction>
</comment>
<evidence type="ECO:0000256" key="11">
    <source>
        <dbReference type="ARBA" id="ARBA00052761"/>
    </source>
</evidence>
<dbReference type="NCBIfam" id="TIGR01347">
    <property type="entry name" value="sucB"/>
    <property type="match status" value="1"/>
</dbReference>
<evidence type="ECO:0000313" key="17">
    <source>
        <dbReference type="Proteomes" id="UP000199387"/>
    </source>
</evidence>
<evidence type="ECO:0000313" key="16">
    <source>
        <dbReference type="EMBL" id="SDC59579.1"/>
    </source>
</evidence>
<dbReference type="InterPro" id="IPR036625">
    <property type="entry name" value="E3-bd_dom_sf"/>
</dbReference>
<gene>
    <name evidence="16" type="ORF">SAMN04488112_1119</name>
</gene>
<comment type="pathway">
    <text evidence="2 12">Amino-acid degradation; L-lysine degradation via saccharopine pathway; glutaryl-CoA from L-lysine: step 6/6.</text>
</comment>
<dbReference type="PROSITE" id="PS00189">
    <property type="entry name" value="LIPOYL"/>
    <property type="match status" value="1"/>
</dbReference>
<feature type="compositionally biased region" description="Basic and acidic residues" evidence="13">
    <location>
        <begin position="128"/>
        <end position="141"/>
    </location>
</feature>
<protein>
    <recommendedName>
        <fullName evidence="6 12">Dihydrolipoyllysine-residue succinyltransferase component of 2-oxoglutarate dehydrogenase complex</fullName>
        <ecNumber evidence="5 12">2.3.1.61</ecNumber>
    </recommendedName>
    <alternativeName>
        <fullName evidence="12">2-oxoglutarate dehydrogenase complex component E2</fullName>
    </alternativeName>
</protein>
<keyword evidence="7 12" id="KW-0816">Tricarboxylic acid cycle</keyword>
<dbReference type="Pfam" id="PF00364">
    <property type="entry name" value="Biotin_lipoyl"/>
    <property type="match status" value="1"/>
</dbReference>
<dbReference type="InterPro" id="IPR011053">
    <property type="entry name" value="Single_hybrid_motif"/>
</dbReference>
<evidence type="ECO:0000259" key="15">
    <source>
        <dbReference type="PROSITE" id="PS51826"/>
    </source>
</evidence>
<dbReference type="Pfam" id="PF02817">
    <property type="entry name" value="E3_binding"/>
    <property type="match status" value="1"/>
</dbReference>
<dbReference type="InterPro" id="IPR023213">
    <property type="entry name" value="CAT-like_dom_sf"/>
</dbReference>
<organism evidence="16 17">
    <name type="scientific">Melghirimyces thermohalophilus</name>
    <dbReference type="NCBI Taxonomy" id="1236220"/>
    <lineage>
        <taxon>Bacteria</taxon>
        <taxon>Bacillati</taxon>
        <taxon>Bacillota</taxon>
        <taxon>Bacilli</taxon>
        <taxon>Bacillales</taxon>
        <taxon>Thermoactinomycetaceae</taxon>
        <taxon>Melghirimyces</taxon>
    </lineage>
</organism>
<feature type="domain" description="Lipoyl-binding" evidence="14">
    <location>
        <begin position="1"/>
        <end position="76"/>
    </location>
</feature>
<dbReference type="SUPFAM" id="SSF51230">
    <property type="entry name" value="Single hybrid motif"/>
    <property type="match status" value="1"/>
</dbReference>
<dbReference type="Gene3D" id="4.10.320.10">
    <property type="entry name" value="E3-binding domain"/>
    <property type="match status" value="1"/>
</dbReference>
<dbReference type="PANTHER" id="PTHR43416:SF5">
    <property type="entry name" value="DIHYDROLIPOYLLYSINE-RESIDUE SUCCINYLTRANSFERASE COMPONENT OF 2-OXOGLUTARATE DEHYDROGENASE COMPLEX, MITOCHONDRIAL"/>
    <property type="match status" value="1"/>
</dbReference>
<dbReference type="PROSITE" id="PS50968">
    <property type="entry name" value="BIOTINYL_LIPOYL"/>
    <property type="match status" value="1"/>
</dbReference>
<evidence type="ECO:0000256" key="3">
    <source>
        <dbReference type="ARBA" id="ARBA00007317"/>
    </source>
</evidence>
<feature type="compositionally biased region" description="Basic and acidic residues" evidence="13">
    <location>
        <begin position="80"/>
        <end position="99"/>
    </location>
</feature>
<dbReference type="InterPro" id="IPR050537">
    <property type="entry name" value="2-oxoacid_dehydrogenase"/>
</dbReference>
<evidence type="ECO:0000256" key="7">
    <source>
        <dbReference type="ARBA" id="ARBA00022532"/>
    </source>
</evidence>
<dbReference type="SUPFAM" id="SSF47005">
    <property type="entry name" value="Peripheral subunit-binding domain of 2-oxo acid dehydrogenase complex"/>
    <property type="match status" value="1"/>
</dbReference>
<evidence type="ECO:0000256" key="2">
    <source>
        <dbReference type="ARBA" id="ARBA00005145"/>
    </source>
</evidence>
<keyword evidence="10 12" id="KW-0012">Acyltransferase</keyword>
<evidence type="ECO:0000256" key="13">
    <source>
        <dbReference type="SAM" id="MobiDB-lite"/>
    </source>
</evidence>
<dbReference type="InterPro" id="IPR003016">
    <property type="entry name" value="2-oxoA_DH_lipoyl-BS"/>
</dbReference>
<sequence>MHEVKVPELAESITEGTIADWLVSEGDSVEEGDVLLELETDKVNVEIHAENSGTLQNIQKQAGDNVEVGEVIAYIGEGKAEGAKEAQPAKEEASQKEAATETSAPSEQAETEDKSGEEVTASPAARKLAREKGIDLRRVRPSDPLGRITADDVNAHQETSAAKPEAPRQKPAAQPAQPQESDDPTKPVERVRMPRRRQTIAKNLVQAQHNAAMLTTFNEVDLSAVIEVRKRRKEAFKEEHDVNLGFMSFFTKAAVAALKAFPALNAEIDGTDIIYKKFYDIGIAVSTDEGLVVPVVRNADRRSFAEIERDIADLAKKARDKKLSLSDLQGGTFTITNGGVFGSLLSTPILNAPQVGILGMHTIQKRPVTVDGDKLEHRPMMYLALSYDHRIVDGKEAVSFLVTIKKLLEDPELLLLEG</sequence>
<feature type="compositionally biased region" description="Low complexity" evidence="13">
    <location>
        <begin position="161"/>
        <end position="179"/>
    </location>
</feature>
<reference evidence="16 17" key="1">
    <citation type="submission" date="2016-10" db="EMBL/GenBank/DDBJ databases">
        <authorList>
            <person name="de Groot N.N."/>
        </authorList>
    </citation>
    <scope>NUCLEOTIDE SEQUENCE [LARGE SCALE GENOMIC DNA]</scope>
    <source>
        <strain evidence="16 17">DSM 45514</strain>
    </source>
</reference>
<evidence type="ECO:0000256" key="10">
    <source>
        <dbReference type="ARBA" id="ARBA00023315"/>
    </source>
</evidence>
<dbReference type="OrthoDB" id="9805770at2"/>
<dbReference type="InterPro" id="IPR001078">
    <property type="entry name" value="2-oxoacid_DH_actylTfrase"/>
</dbReference>
<dbReference type="GO" id="GO:0033512">
    <property type="term" value="P:L-lysine catabolic process to acetyl-CoA via saccharopine"/>
    <property type="evidence" value="ECO:0007669"/>
    <property type="project" value="UniProtKB-UniRule"/>
</dbReference>
<evidence type="ECO:0000256" key="9">
    <source>
        <dbReference type="ARBA" id="ARBA00022823"/>
    </source>
</evidence>
<evidence type="ECO:0000256" key="6">
    <source>
        <dbReference type="ARBA" id="ARBA00019511"/>
    </source>
</evidence>
<feature type="domain" description="Peripheral subunit-binding (PSBD)" evidence="15">
    <location>
        <begin position="120"/>
        <end position="157"/>
    </location>
</feature>
<dbReference type="CDD" id="cd06849">
    <property type="entry name" value="lipoyl_domain"/>
    <property type="match status" value="1"/>
</dbReference>
<name>A0A1G6MVL9_9BACL</name>
<feature type="region of interest" description="Disordered" evidence="13">
    <location>
        <begin position="80"/>
        <end position="191"/>
    </location>
</feature>
<dbReference type="EC" id="2.3.1.61" evidence="5 12"/>
<dbReference type="AlphaFoldDB" id="A0A1G6MVL9"/>
<dbReference type="GO" id="GO:0004149">
    <property type="term" value="F:dihydrolipoyllysine-residue succinyltransferase activity"/>
    <property type="evidence" value="ECO:0007669"/>
    <property type="project" value="UniProtKB-UniRule"/>
</dbReference>
<evidence type="ECO:0000259" key="14">
    <source>
        <dbReference type="PROSITE" id="PS50968"/>
    </source>
</evidence>
<evidence type="ECO:0000256" key="4">
    <source>
        <dbReference type="ARBA" id="ARBA00011666"/>
    </source>
</evidence>
<dbReference type="GO" id="GO:0005829">
    <property type="term" value="C:cytosol"/>
    <property type="evidence" value="ECO:0007669"/>
    <property type="project" value="TreeGrafter"/>
</dbReference>
<comment type="function">
    <text evidence="1 12">E2 component of the 2-oxoglutarate dehydrogenase (OGDH) complex which catalyzes the second step in the conversion of 2-oxoglutarate to succinyl-CoA and CO(2).</text>
</comment>
<dbReference type="SUPFAM" id="SSF52777">
    <property type="entry name" value="CoA-dependent acyltransferases"/>
    <property type="match status" value="1"/>
</dbReference>
<dbReference type="NCBIfam" id="NF004309">
    <property type="entry name" value="PRK05704.1"/>
    <property type="match status" value="1"/>
</dbReference>
<dbReference type="PROSITE" id="PS51826">
    <property type="entry name" value="PSBD"/>
    <property type="match status" value="1"/>
</dbReference>
<dbReference type="Gene3D" id="3.30.559.10">
    <property type="entry name" value="Chloramphenicol acetyltransferase-like domain"/>
    <property type="match status" value="1"/>
</dbReference>
<comment type="similarity">
    <text evidence="3 12">Belongs to the 2-oxoacid dehydrogenase family.</text>
</comment>